<evidence type="ECO:0000313" key="3">
    <source>
        <dbReference type="Proteomes" id="UP000186469"/>
    </source>
</evidence>
<evidence type="ECO:0000259" key="1">
    <source>
        <dbReference type="PROSITE" id="PS50075"/>
    </source>
</evidence>
<dbReference type="SUPFAM" id="SSF47336">
    <property type="entry name" value="ACP-like"/>
    <property type="match status" value="1"/>
</dbReference>
<keyword evidence="3" id="KW-1185">Reference proteome</keyword>
<dbReference type="Pfam" id="PF00550">
    <property type="entry name" value="PP-binding"/>
    <property type="match status" value="1"/>
</dbReference>
<proteinExistence type="predicted"/>
<accession>A0A1M7STK8</accession>
<protein>
    <submittedName>
        <fullName evidence="2">Acyl carrier protein</fullName>
    </submittedName>
</protein>
<dbReference type="AlphaFoldDB" id="A0A1M7STK8"/>
<dbReference type="EMBL" id="FRDI01000004">
    <property type="protein sequence ID" value="SHN61903.1"/>
    <property type="molecule type" value="Genomic_DNA"/>
</dbReference>
<organism evidence="2 3">
    <name type="scientific">Desulfovibrio litoralis DSM 11393</name>
    <dbReference type="NCBI Taxonomy" id="1121455"/>
    <lineage>
        <taxon>Bacteria</taxon>
        <taxon>Pseudomonadati</taxon>
        <taxon>Thermodesulfobacteriota</taxon>
        <taxon>Desulfovibrionia</taxon>
        <taxon>Desulfovibrionales</taxon>
        <taxon>Desulfovibrionaceae</taxon>
        <taxon>Desulfovibrio</taxon>
    </lineage>
</organism>
<sequence>MYNIDEIKVKLKKAIIDELQLDDISFEDINDAEPIFGEGIGLDSLDAVELVVLVQRHFNIVMKDVDEAKKAFVSINSLAEYIVHKQQA</sequence>
<feature type="domain" description="Carrier" evidence="1">
    <location>
        <begin position="5"/>
        <end position="86"/>
    </location>
</feature>
<dbReference type="OrthoDB" id="9803943at2"/>
<dbReference type="Proteomes" id="UP000186469">
    <property type="component" value="Unassembled WGS sequence"/>
</dbReference>
<name>A0A1M7STK8_9BACT</name>
<dbReference type="InterPro" id="IPR036736">
    <property type="entry name" value="ACP-like_sf"/>
</dbReference>
<reference evidence="2 3" key="1">
    <citation type="submission" date="2016-12" db="EMBL/GenBank/DDBJ databases">
        <authorList>
            <person name="Song W.-J."/>
            <person name="Kurnit D.M."/>
        </authorList>
    </citation>
    <scope>NUCLEOTIDE SEQUENCE [LARGE SCALE GENOMIC DNA]</scope>
    <source>
        <strain evidence="2 3">DSM 11393</strain>
    </source>
</reference>
<gene>
    <name evidence="2" type="ORF">SAMN02745728_01278</name>
</gene>
<evidence type="ECO:0000313" key="2">
    <source>
        <dbReference type="EMBL" id="SHN61903.1"/>
    </source>
</evidence>
<dbReference type="Gene3D" id="1.10.1200.10">
    <property type="entry name" value="ACP-like"/>
    <property type="match status" value="1"/>
</dbReference>
<dbReference type="PROSITE" id="PS50075">
    <property type="entry name" value="CARRIER"/>
    <property type="match status" value="1"/>
</dbReference>
<dbReference type="RefSeq" id="WP_072696951.1">
    <property type="nucleotide sequence ID" value="NZ_FRDI01000004.1"/>
</dbReference>
<dbReference type="STRING" id="1121455.SAMN02745728_01278"/>
<dbReference type="InterPro" id="IPR009081">
    <property type="entry name" value="PP-bd_ACP"/>
</dbReference>